<proteinExistence type="predicted"/>
<feature type="region of interest" description="Disordered" evidence="2">
    <location>
        <begin position="383"/>
        <end position="419"/>
    </location>
</feature>
<accession>A0A914ZAN4</accession>
<feature type="compositionally biased region" description="Acidic residues" evidence="2">
    <location>
        <begin position="386"/>
        <end position="419"/>
    </location>
</feature>
<evidence type="ECO:0000256" key="1">
    <source>
        <dbReference type="SAM" id="Coils"/>
    </source>
</evidence>
<protein>
    <submittedName>
        <fullName evidence="4">Zinc finger PHD-type domain-containing protein</fullName>
    </submittedName>
</protein>
<evidence type="ECO:0000256" key="2">
    <source>
        <dbReference type="SAM" id="MobiDB-lite"/>
    </source>
</evidence>
<feature type="coiled-coil region" evidence="1">
    <location>
        <begin position="249"/>
        <end position="276"/>
    </location>
</feature>
<keyword evidence="1" id="KW-0175">Coiled coil</keyword>
<sequence length="419" mass="48251">MKNLSSKKENVEKLREMISKYSRAYKYITANNFTDMFKKPRFMLNEDGDVIPSSAGTGSNYAAFKYRTLHSYIKRLKLNVDLHRDRLTIRVLRAFSDREDQQILNVHPVQVSMYVWAAIYCDLEAAGSPDEYGWWRNFLLQSFFDSNNIKTICIYKCYRSRDQPRSTDEQIMEEISRSLKEELPQEVIVEMQQSTENEGEDEDENKGCKPRHVCNDDGAECCDGDECEFYRNIFKLEDVVMKNAELPARAEAYRQRLELKKELDKAEEKDKKWNAANYLKARNTHAKAAAFDPSQDMVAAHFAMLQQMDDGTLFMCPTVMCVNEDDYAIDANGVGRDCLSADKRESPLYVVSCYNCSQVYHKACIGDGNFACLRCYSDFKERGWAEDDGDDDEDDDPDSDGDDEREDDDVADVDNGESC</sequence>
<dbReference type="AlphaFoldDB" id="A0A914ZAN4"/>
<reference evidence="4" key="1">
    <citation type="submission" date="2022-11" db="UniProtKB">
        <authorList>
            <consortium name="WormBaseParasite"/>
        </authorList>
    </citation>
    <scope>IDENTIFICATION</scope>
</reference>
<dbReference type="WBParaSite" id="PSU_v2.g9727.t1">
    <property type="protein sequence ID" value="PSU_v2.g9727.t1"/>
    <property type="gene ID" value="PSU_v2.g9727"/>
</dbReference>
<name>A0A914ZAN4_9BILA</name>
<organism evidence="3 4">
    <name type="scientific">Panagrolaimus superbus</name>
    <dbReference type="NCBI Taxonomy" id="310955"/>
    <lineage>
        <taxon>Eukaryota</taxon>
        <taxon>Metazoa</taxon>
        <taxon>Ecdysozoa</taxon>
        <taxon>Nematoda</taxon>
        <taxon>Chromadorea</taxon>
        <taxon>Rhabditida</taxon>
        <taxon>Tylenchina</taxon>
        <taxon>Panagrolaimomorpha</taxon>
        <taxon>Panagrolaimoidea</taxon>
        <taxon>Panagrolaimidae</taxon>
        <taxon>Panagrolaimus</taxon>
    </lineage>
</organism>
<evidence type="ECO:0000313" key="3">
    <source>
        <dbReference type="Proteomes" id="UP000887577"/>
    </source>
</evidence>
<keyword evidence="3" id="KW-1185">Reference proteome</keyword>
<dbReference type="Proteomes" id="UP000887577">
    <property type="component" value="Unplaced"/>
</dbReference>
<evidence type="ECO:0000313" key="4">
    <source>
        <dbReference type="WBParaSite" id="PSU_v2.g9727.t1"/>
    </source>
</evidence>